<dbReference type="PANTHER" id="PTHR42759">
    <property type="entry name" value="MOXR FAMILY PROTEIN"/>
    <property type="match status" value="1"/>
</dbReference>
<evidence type="ECO:0000256" key="1">
    <source>
        <dbReference type="ARBA" id="ARBA00022741"/>
    </source>
</evidence>
<keyword evidence="5" id="KW-1133">Transmembrane helix</keyword>
<feature type="domain" description="AAA+ ATPase" evidence="6">
    <location>
        <begin position="52"/>
        <end position="193"/>
    </location>
</feature>
<dbReference type="AlphaFoldDB" id="X8CLK8"/>
<dbReference type="PATRIC" id="fig|1299331.3.peg.104"/>
<reference evidence="7 8" key="1">
    <citation type="submission" date="2013-12" db="EMBL/GenBank/DDBJ databases">
        <authorList>
            <person name="Zelazny A."/>
            <person name="Olivier K."/>
            <person name="Holland S."/>
            <person name="Lenaerts A."/>
            <person name="Ordway D."/>
            <person name="DeGroote M.A."/>
            <person name="Parker T."/>
            <person name="Sizemore C."/>
            <person name="Tallon L.J."/>
            <person name="Sadzewicz L.K."/>
            <person name="Sengamalay N."/>
            <person name="Fraser C.M."/>
            <person name="Hine E."/>
            <person name="Shefchek K.A."/>
            <person name="Das S.P."/>
            <person name="Tettelin H."/>
        </authorList>
    </citation>
    <scope>NUCLEOTIDE SEQUENCE [LARGE SCALE GENOMIC DNA]</scope>
    <source>
        <strain evidence="7 8">1956</strain>
    </source>
</reference>
<protein>
    <submittedName>
        <fullName evidence="7">AAA domain family protein</fullName>
    </submittedName>
</protein>
<evidence type="ECO:0000259" key="6">
    <source>
        <dbReference type="SMART" id="SM00382"/>
    </source>
</evidence>
<evidence type="ECO:0000256" key="5">
    <source>
        <dbReference type="SAM" id="Phobius"/>
    </source>
</evidence>
<dbReference type="SUPFAM" id="SSF52540">
    <property type="entry name" value="P-loop containing nucleoside triphosphate hydrolases"/>
    <property type="match status" value="1"/>
</dbReference>
<dbReference type="PANTHER" id="PTHR42759:SF1">
    <property type="entry name" value="MAGNESIUM-CHELATASE SUBUNIT CHLD"/>
    <property type="match status" value="1"/>
</dbReference>
<feature type="compositionally biased region" description="Low complexity" evidence="4">
    <location>
        <begin position="295"/>
        <end position="305"/>
    </location>
</feature>
<dbReference type="EMBL" id="JAOG01000001">
    <property type="protein sequence ID" value="EUA56989.1"/>
    <property type="molecule type" value="Genomic_DNA"/>
</dbReference>
<dbReference type="Proteomes" id="UP000020825">
    <property type="component" value="Unassembled WGS sequence"/>
</dbReference>
<evidence type="ECO:0000256" key="4">
    <source>
        <dbReference type="SAM" id="MobiDB-lite"/>
    </source>
</evidence>
<keyword evidence="5" id="KW-0472">Membrane</keyword>
<feature type="compositionally biased region" description="Basic and acidic residues" evidence="4">
    <location>
        <begin position="456"/>
        <end position="466"/>
    </location>
</feature>
<dbReference type="InterPro" id="IPR027417">
    <property type="entry name" value="P-loop_NTPase"/>
</dbReference>
<dbReference type="Gene3D" id="3.40.50.300">
    <property type="entry name" value="P-loop containing nucleotide triphosphate hydrolases"/>
    <property type="match status" value="1"/>
</dbReference>
<dbReference type="Pfam" id="PF07726">
    <property type="entry name" value="AAA_3"/>
    <property type="match status" value="1"/>
</dbReference>
<feature type="region of interest" description="Disordered" evidence="4">
    <location>
        <begin position="416"/>
        <end position="477"/>
    </location>
</feature>
<dbReference type="FunFam" id="3.40.50.300:FF:000640">
    <property type="entry name" value="MoxR family ATPase"/>
    <property type="match status" value="1"/>
</dbReference>
<organism evidence="7 8">
    <name type="scientific">Mycobacterium intracellulare 1956</name>
    <dbReference type="NCBI Taxonomy" id="1299331"/>
    <lineage>
        <taxon>Bacteria</taxon>
        <taxon>Bacillati</taxon>
        <taxon>Actinomycetota</taxon>
        <taxon>Actinomycetes</taxon>
        <taxon>Mycobacteriales</taxon>
        <taxon>Mycobacteriaceae</taxon>
        <taxon>Mycobacterium</taxon>
        <taxon>Mycobacterium avium complex (MAC)</taxon>
    </lineage>
</organism>
<dbReference type="CDD" id="cd00009">
    <property type="entry name" value="AAA"/>
    <property type="match status" value="1"/>
</dbReference>
<dbReference type="InterPro" id="IPR050764">
    <property type="entry name" value="CbbQ/NirQ/NorQ/GpvN"/>
</dbReference>
<dbReference type="InterPro" id="IPR003593">
    <property type="entry name" value="AAA+_ATPase"/>
</dbReference>
<name>X8CLK8_MYCIT</name>
<gene>
    <name evidence="7" type="ORF">I550_0106</name>
</gene>
<accession>X8CLK8</accession>
<keyword evidence="1" id="KW-0547">Nucleotide-binding</keyword>
<dbReference type="SMART" id="SM00382">
    <property type="entry name" value="AAA"/>
    <property type="match status" value="1"/>
</dbReference>
<dbReference type="GO" id="GO:0005524">
    <property type="term" value="F:ATP binding"/>
    <property type="evidence" value="ECO:0007669"/>
    <property type="project" value="UniProtKB-KW"/>
</dbReference>
<keyword evidence="5" id="KW-0812">Transmembrane</keyword>
<feature type="region of interest" description="Disordered" evidence="4">
    <location>
        <begin position="258"/>
        <end position="315"/>
    </location>
</feature>
<comment type="caution">
    <text evidence="7">The sequence shown here is derived from an EMBL/GenBank/DDBJ whole genome shotgun (WGS) entry which is preliminary data.</text>
</comment>
<evidence type="ECO:0000313" key="7">
    <source>
        <dbReference type="EMBL" id="EUA56989.1"/>
    </source>
</evidence>
<dbReference type="GO" id="GO:0016887">
    <property type="term" value="F:ATP hydrolysis activity"/>
    <property type="evidence" value="ECO:0007669"/>
    <property type="project" value="InterPro"/>
</dbReference>
<evidence type="ECO:0000313" key="8">
    <source>
        <dbReference type="Proteomes" id="UP000020825"/>
    </source>
</evidence>
<keyword evidence="2" id="KW-0067">ATP-binding</keyword>
<sequence length="530" mass="55597">MTQSPSGPQADTASSPTAESAREALLALRAELAKAVVGQEGVVSGLVIALLCRGHVLLEGVPGVAKTLLVRALSAALQLEFKRVQFTPDLMPGDVTGSLVYDARTAAFVFRPGPVFTNLLLADEINRTPPKTQAALLEAMEERQVSVEGEPQPLPDPFIVAATQNPVEYEGTYQLPEAQLDRFLLKLNVTLPPRDAEIAILHRHAHGFDPRDLSAIKPVAGPADLAAGRDAVRHVLVADEVLGYIVDIVGATRSSPALQLGVSPAGRPPCWPRRAPGPGCRAATTSPRRREGHGPPDAAAPGDAATRSRTRGGHVRWRARRDSGVGSGAPLVILTGRTGLVALICVLPIAVSPWPATAFVALLVALAVAVAVDVGLAARTTALRYVRSPDRSARLGQQVDCELSIHNDGRRRFRGQVRDAWPPSARARAAHPCGGHPGRGRSARRDPAGAKAPRRSARDGDHRAIDRAPGPGGTAGFAIGARPAPGAAAVPVAQAPAVAPGQAARDRRPAAHPGARAGHRIRFAARVCRR</sequence>
<dbReference type="InterPro" id="IPR011703">
    <property type="entry name" value="ATPase_AAA-3"/>
</dbReference>
<feature type="transmembrane region" description="Helical" evidence="5">
    <location>
        <begin position="356"/>
        <end position="378"/>
    </location>
</feature>
<evidence type="ECO:0000256" key="2">
    <source>
        <dbReference type="ARBA" id="ARBA00022840"/>
    </source>
</evidence>
<evidence type="ECO:0000256" key="3">
    <source>
        <dbReference type="ARBA" id="ARBA00061607"/>
    </source>
</evidence>
<comment type="similarity">
    <text evidence="3">Belongs to the MoxR family.</text>
</comment>
<feature type="transmembrane region" description="Helical" evidence="5">
    <location>
        <begin position="328"/>
        <end position="350"/>
    </location>
</feature>
<proteinExistence type="inferred from homology"/>